<dbReference type="InterPro" id="IPR037123">
    <property type="entry name" value="PRibGlycinamide_synth_C_sf"/>
</dbReference>
<dbReference type="GO" id="GO:0009113">
    <property type="term" value="P:purine nucleobase biosynthetic process"/>
    <property type="evidence" value="ECO:0007669"/>
    <property type="project" value="InterPro"/>
</dbReference>
<comment type="cofactor">
    <cofactor evidence="2">
        <name>Mg(2+)</name>
        <dbReference type="ChEBI" id="CHEBI:18420"/>
    </cofactor>
</comment>
<accession>A0A8S8XIC5</accession>
<dbReference type="EC" id="6.3.4.13" evidence="4 12"/>
<dbReference type="HAMAP" id="MF_00138">
    <property type="entry name" value="GARS"/>
    <property type="match status" value="1"/>
</dbReference>
<dbReference type="AlphaFoldDB" id="A0A8S8XIC5"/>
<protein>
    <recommendedName>
        <fullName evidence="4 12">Phosphoribosylamine--glycine ligase</fullName>
        <ecNumber evidence="4 12">6.3.4.13</ecNumber>
    </recommendedName>
    <alternativeName>
        <fullName evidence="12">GARS</fullName>
    </alternativeName>
    <alternativeName>
        <fullName evidence="10 12">Glycinamide ribonucleotide synthetase</fullName>
    </alternativeName>
    <alternativeName>
        <fullName evidence="11 12">Phosphoribosylglycinamide synthetase</fullName>
    </alternativeName>
</protein>
<comment type="similarity">
    <text evidence="9 12">Belongs to the GARS family.</text>
</comment>
<evidence type="ECO:0000256" key="4">
    <source>
        <dbReference type="ARBA" id="ARBA00013255"/>
    </source>
</evidence>
<comment type="cofactor">
    <cofactor evidence="1">
        <name>Mn(2+)</name>
        <dbReference type="ChEBI" id="CHEBI:29035"/>
    </cofactor>
</comment>
<dbReference type="NCBIfam" id="TIGR00877">
    <property type="entry name" value="purD"/>
    <property type="match status" value="1"/>
</dbReference>
<dbReference type="PANTHER" id="PTHR43472:SF1">
    <property type="entry name" value="PHOSPHORIBOSYLAMINE--GLYCINE LIGASE, CHLOROPLASTIC"/>
    <property type="match status" value="1"/>
</dbReference>
<dbReference type="Gene3D" id="3.30.1490.20">
    <property type="entry name" value="ATP-grasp fold, A domain"/>
    <property type="match status" value="1"/>
</dbReference>
<evidence type="ECO:0000256" key="6">
    <source>
        <dbReference type="ARBA" id="ARBA00022741"/>
    </source>
</evidence>
<dbReference type="GO" id="GO:0004637">
    <property type="term" value="F:phosphoribosylamine-glycine ligase activity"/>
    <property type="evidence" value="ECO:0007669"/>
    <property type="project" value="UniProtKB-UniRule"/>
</dbReference>
<comment type="catalytic activity">
    <reaction evidence="12">
        <text>5-phospho-beta-D-ribosylamine + glycine + ATP = N(1)-(5-phospho-beta-D-ribosyl)glycinamide + ADP + phosphate + H(+)</text>
        <dbReference type="Rhea" id="RHEA:17453"/>
        <dbReference type="ChEBI" id="CHEBI:15378"/>
        <dbReference type="ChEBI" id="CHEBI:30616"/>
        <dbReference type="ChEBI" id="CHEBI:43474"/>
        <dbReference type="ChEBI" id="CHEBI:57305"/>
        <dbReference type="ChEBI" id="CHEBI:58681"/>
        <dbReference type="ChEBI" id="CHEBI:143788"/>
        <dbReference type="ChEBI" id="CHEBI:456216"/>
        <dbReference type="EC" id="6.3.4.13"/>
    </reaction>
</comment>
<gene>
    <name evidence="12 15" type="primary">purD</name>
    <name evidence="15" type="ORF">TMPK1_32630</name>
</gene>
<dbReference type="Pfam" id="PF01071">
    <property type="entry name" value="GARS_A"/>
    <property type="match status" value="1"/>
</dbReference>
<evidence type="ECO:0000256" key="1">
    <source>
        <dbReference type="ARBA" id="ARBA00001936"/>
    </source>
</evidence>
<dbReference type="PANTHER" id="PTHR43472">
    <property type="entry name" value="PHOSPHORIBOSYLAMINE--GLYCINE LIGASE"/>
    <property type="match status" value="1"/>
</dbReference>
<keyword evidence="7 12" id="KW-0658">Purine biosynthesis</keyword>
<dbReference type="Pfam" id="PF02843">
    <property type="entry name" value="GARS_C"/>
    <property type="match status" value="1"/>
</dbReference>
<dbReference type="InterPro" id="IPR011761">
    <property type="entry name" value="ATP-grasp"/>
</dbReference>
<dbReference type="InterPro" id="IPR000115">
    <property type="entry name" value="PRibGlycinamide_synth"/>
</dbReference>
<keyword evidence="5 12" id="KW-0436">Ligase</keyword>
<dbReference type="GO" id="GO:0006189">
    <property type="term" value="P:'de novo' IMP biosynthetic process"/>
    <property type="evidence" value="ECO:0007669"/>
    <property type="project" value="UniProtKB-UniRule"/>
</dbReference>
<dbReference type="EMBL" id="BOPV01000001">
    <property type="protein sequence ID" value="GIL41026.1"/>
    <property type="molecule type" value="Genomic_DNA"/>
</dbReference>
<evidence type="ECO:0000256" key="11">
    <source>
        <dbReference type="ARBA" id="ARBA00042864"/>
    </source>
</evidence>
<dbReference type="InterPro" id="IPR020562">
    <property type="entry name" value="PRibGlycinamide_synth_N"/>
</dbReference>
<organism evidence="15 16">
    <name type="scientific">Roseiterribacter gracilis</name>
    <dbReference type="NCBI Taxonomy" id="2812848"/>
    <lineage>
        <taxon>Bacteria</taxon>
        <taxon>Pseudomonadati</taxon>
        <taxon>Pseudomonadota</taxon>
        <taxon>Alphaproteobacteria</taxon>
        <taxon>Rhodospirillales</taxon>
        <taxon>Roseiterribacteraceae</taxon>
        <taxon>Roseiterribacter</taxon>
    </lineage>
</organism>
<evidence type="ECO:0000313" key="15">
    <source>
        <dbReference type="EMBL" id="GIL41026.1"/>
    </source>
</evidence>
<dbReference type="RefSeq" id="WP_420244331.1">
    <property type="nucleotide sequence ID" value="NZ_BOPV01000001.1"/>
</dbReference>
<dbReference type="SUPFAM" id="SSF51246">
    <property type="entry name" value="Rudiment single hybrid motif"/>
    <property type="match status" value="1"/>
</dbReference>
<evidence type="ECO:0000256" key="12">
    <source>
        <dbReference type="HAMAP-Rule" id="MF_00138"/>
    </source>
</evidence>
<proteinExistence type="inferred from homology"/>
<evidence type="ECO:0000256" key="5">
    <source>
        <dbReference type="ARBA" id="ARBA00022598"/>
    </source>
</evidence>
<dbReference type="Pfam" id="PF02844">
    <property type="entry name" value="GARS_N"/>
    <property type="match status" value="1"/>
</dbReference>
<dbReference type="InterPro" id="IPR020559">
    <property type="entry name" value="PRibGlycinamide_synth_CS"/>
</dbReference>
<evidence type="ECO:0000256" key="2">
    <source>
        <dbReference type="ARBA" id="ARBA00001946"/>
    </source>
</evidence>
<evidence type="ECO:0000256" key="9">
    <source>
        <dbReference type="ARBA" id="ARBA00038345"/>
    </source>
</evidence>
<dbReference type="InterPro" id="IPR016185">
    <property type="entry name" value="PreATP-grasp_dom_sf"/>
</dbReference>
<dbReference type="GO" id="GO:0005524">
    <property type="term" value="F:ATP binding"/>
    <property type="evidence" value="ECO:0007669"/>
    <property type="project" value="UniProtKB-UniRule"/>
</dbReference>
<reference evidence="15" key="1">
    <citation type="submission" date="2021-02" db="EMBL/GenBank/DDBJ databases">
        <title>Genome sequence of Rhodospirillales sp. strain TMPK1 isolated from soil.</title>
        <authorList>
            <person name="Nakai R."/>
            <person name="Kusada H."/>
            <person name="Tamaki H."/>
        </authorList>
    </citation>
    <scope>NUCLEOTIDE SEQUENCE</scope>
    <source>
        <strain evidence="15">TMPK1</strain>
    </source>
</reference>
<dbReference type="InterPro" id="IPR020561">
    <property type="entry name" value="PRibGlycinamid_synth_ATP-grasp"/>
</dbReference>
<evidence type="ECO:0000256" key="3">
    <source>
        <dbReference type="ARBA" id="ARBA00005174"/>
    </source>
</evidence>
<evidence type="ECO:0000259" key="14">
    <source>
        <dbReference type="PROSITE" id="PS50975"/>
    </source>
</evidence>
<dbReference type="PROSITE" id="PS50975">
    <property type="entry name" value="ATP_GRASP"/>
    <property type="match status" value="1"/>
</dbReference>
<dbReference type="GO" id="GO:0046872">
    <property type="term" value="F:metal ion binding"/>
    <property type="evidence" value="ECO:0007669"/>
    <property type="project" value="InterPro"/>
</dbReference>
<evidence type="ECO:0000256" key="8">
    <source>
        <dbReference type="ARBA" id="ARBA00022840"/>
    </source>
</evidence>
<dbReference type="SUPFAM" id="SSF52440">
    <property type="entry name" value="PreATP-grasp domain"/>
    <property type="match status" value="1"/>
</dbReference>
<comment type="caution">
    <text evidence="15">The sequence shown here is derived from an EMBL/GenBank/DDBJ whole genome shotgun (WGS) entry which is preliminary data.</text>
</comment>
<dbReference type="InterPro" id="IPR011054">
    <property type="entry name" value="Rudment_hybrid_motif"/>
</dbReference>
<comment type="pathway">
    <text evidence="3 12">Purine metabolism; IMP biosynthesis via de novo pathway; N(1)-(5-phospho-D-ribosyl)glycinamide from 5-phospho-alpha-D-ribose 1-diphosphate: step 2/2.</text>
</comment>
<evidence type="ECO:0000256" key="7">
    <source>
        <dbReference type="ARBA" id="ARBA00022755"/>
    </source>
</evidence>
<dbReference type="InterPro" id="IPR013815">
    <property type="entry name" value="ATP_grasp_subdomain_1"/>
</dbReference>
<dbReference type="PROSITE" id="PS00184">
    <property type="entry name" value="GARS"/>
    <property type="match status" value="1"/>
</dbReference>
<evidence type="ECO:0000256" key="13">
    <source>
        <dbReference type="PROSITE-ProRule" id="PRU00409"/>
    </source>
</evidence>
<evidence type="ECO:0000256" key="10">
    <source>
        <dbReference type="ARBA" id="ARBA00042242"/>
    </source>
</evidence>
<name>A0A8S8XIC5_9PROT</name>
<dbReference type="SUPFAM" id="SSF56059">
    <property type="entry name" value="Glutathione synthetase ATP-binding domain-like"/>
    <property type="match status" value="1"/>
</dbReference>
<dbReference type="InterPro" id="IPR020560">
    <property type="entry name" value="PRibGlycinamide_synth_C-dom"/>
</dbReference>
<dbReference type="SMART" id="SM01210">
    <property type="entry name" value="GARS_C"/>
    <property type="match status" value="1"/>
</dbReference>
<dbReference type="Proteomes" id="UP000681075">
    <property type="component" value="Unassembled WGS sequence"/>
</dbReference>
<evidence type="ECO:0000313" key="16">
    <source>
        <dbReference type="Proteomes" id="UP000681075"/>
    </source>
</evidence>
<dbReference type="Gene3D" id="3.40.50.20">
    <property type="match status" value="1"/>
</dbReference>
<dbReference type="SMART" id="SM01209">
    <property type="entry name" value="GARS_A"/>
    <property type="match status" value="1"/>
</dbReference>
<keyword evidence="16" id="KW-1185">Reference proteome</keyword>
<dbReference type="Gene3D" id="3.30.470.20">
    <property type="entry name" value="ATP-grasp fold, B domain"/>
    <property type="match status" value="1"/>
</dbReference>
<keyword evidence="6 13" id="KW-0547">Nucleotide-binding</keyword>
<dbReference type="Gene3D" id="3.90.600.10">
    <property type="entry name" value="Phosphoribosylglycinamide synthetase, C-terminal domain"/>
    <property type="match status" value="1"/>
</dbReference>
<sequence length="421" mass="44063">MKVLLVGGGGREHALALAIAKSPRLTKLWCAPGNAGIAEVAELVPVKAEDISGLLRFAVEHAVDLVVVGPEGPLVAGLVDRLAEKGIAAFGPTEAAAQLEGSKGFMKDFAARHGIPTAAYGRFTNAAAARDFAATRPLPVVIKADGLAAGKGVVIATTRDEANRAIDAAMLDRAFGNAGAELVIEDFLDGEEISFFALSDGTRVVPFGAAQDHKRVFDGDKGPNTGGMGAYSPAPIWTPAMEEQTMRTIVEPTIAGMAKEGAPFRGVLFVGLMLTDNGPELIEFNVRFGDPECQVLFARYDGDALALLDDCARGKLNPFAGGMRDVAALCVVMAAENYPGDPRTGTEIRGLDRASNIVGASVLHAGTKRDGTRILSAGGRVLGVLGVGATVKDAQRIAYQAVDAIDWPEGFCRRDIGWRAL</sequence>
<keyword evidence="8 13" id="KW-0067">ATP-binding</keyword>
<feature type="domain" description="ATP-grasp" evidence="14">
    <location>
        <begin position="107"/>
        <end position="313"/>
    </location>
</feature>